<name>A0A139IFG8_9PEZI</name>
<evidence type="ECO:0000256" key="1">
    <source>
        <dbReference type="SAM" id="MobiDB-lite"/>
    </source>
</evidence>
<evidence type="ECO:0000313" key="3">
    <source>
        <dbReference type="EMBL" id="KXT13444.1"/>
    </source>
</evidence>
<dbReference type="Pfam" id="PF05205">
    <property type="entry name" value="COMPASS-Shg1"/>
    <property type="match status" value="1"/>
</dbReference>
<evidence type="ECO:0000313" key="4">
    <source>
        <dbReference type="Proteomes" id="UP000073492"/>
    </source>
</evidence>
<dbReference type="Proteomes" id="UP000073492">
    <property type="component" value="Unassembled WGS sequence"/>
</dbReference>
<gene>
    <name evidence="3" type="ORF">AC579_9903</name>
</gene>
<dbReference type="EMBL" id="LFZO01000118">
    <property type="protein sequence ID" value="KXT13444.1"/>
    <property type="molecule type" value="Genomic_DNA"/>
</dbReference>
<feature type="compositionally biased region" description="Basic and acidic residues" evidence="1">
    <location>
        <begin position="286"/>
        <end position="306"/>
    </location>
</feature>
<dbReference type="AlphaFoldDB" id="A0A139IFG8"/>
<evidence type="ECO:0000259" key="2">
    <source>
        <dbReference type="Pfam" id="PF05205"/>
    </source>
</evidence>
<feature type="region of interest" description="Disordered" evidence="1">
    <location>
        <begin position="150"/>
        <end position="274"/>
    </location>
</feature>
<proteinExistence type="predicted"/>
<dbReference type="InterPro" id="IPR055264">
    <property type="entry name" value="BOD1/SHG1_dom"/>
</dbReference>
<organism evidence="3 4">
    <name type="scientific">Pseudocercospora musae</name>
    <dbReference type="NCBI Taxonomy" id="113226"/>
    <lineage>
        <taxon>Eukaryota</taxon>
        <taxon>Fungi</taxon>
        <taxon>Dikarya</taxon>
        <taxon>Ascomycota</taxon>
        <taxon>Pezizomycotina</taxon>
        <taxon>Dothideomycetes</taxon>
        <taxon>Dothideomycetidae</taxon>
        <taxon>Mycosphaerellales</taxon>
        <taxon>Mycosphaerellaceae</taxon>
        <taxon>Pseudocercospora</taxon>
    </lineage>
</organism>
<feature type="compositionally biased region" description="Basic and acidic residues" evidence="1">
    <location>
        <begin position="341"/>
        <end position="359"/>
    </location>
</feature>
<accession>A0A139IFG8</accession>
<dbReference type="STRING" id="113226.A0A139IFG8"/>
<feature type="compositionally biased region" description="Basic and acidic residues" evidence="1">
    <location>
        <begin position="318"/>
        <end position="328"/>
    </location>
</feature>
<feature type="region of interest" description="Disordered" evidence="1">
    <location>
        <begin position="286"/>
        <end position="393"/>
    </location>
</feature>
<sequence>MAALDVAMSGTNDFELPARKRPKIQELPLSGAQHDAIDSMLHTFKKKGEFDVLRKKAIQQYNESAERGMFEASLRTFTSAEIDRDPMKYLRPDKRIAAPLLEGSAARADVYGKTEADIDAYIDQFMAGAERALRDIRRKEIGDDAVEEEIRKGGKTDAEYAAEAEQRRQDRAKKFIEDERVRKRKEAQERKKKELEALRKKQEALQKETERLQREQKRRAERDAWKLAEKERERERIKQFNEEREKAKKEAEEREKALQEERERRQKERQEREQKRLEAEALDLLLREGQEMAEKARRPELERSESMEPPVRLKHQRAPKDSQGKDSMRAQGLLPTSLTLRKGDKPGDKAQGDKAEKESTPAIPTGPRKDPGAVSPPSKDVKDATDENPSTVTLVLSGRRGKLVNAGSLIVMTGTGVATETETEIENEIENGTEAETASENVREKETEIGIELAKQGSGKMTVMRVKWLNVLLVVEVHGSPGRTTTVQLAHGATTIVAVLHVGVTAKEHDRGLPLDVDAIPGNVAGIVIEIVTAAVVRPALTDTSQARADRPRRKTMKVHVDTRAMKMKLHGVEGTTMMKLLVDVLEMMIIWTESFAMSVICLDDGMTMMIDPDKGLLAKTAKSAPSLVGLANNVKSMRII</sequence>
<feature type="domain" description="BOD1/SHG1" evidence="2">
    <location>
        <begin position="40"/>
        <end position="142"/>
    </location>
</feature>
<dbReference type="OrthoDB" id="5579731at2759"/>
<reference evidence="3 4" key="1">
    <citation type="submission" date="2015-07" db="EMBL/GenBank/DDBJ databases">
        <title>Comparative genomics of the Sigatoka disease complex on banana suggests a link between parallel evolutionary changes in Pseudocercospora fijiensis and Pseudocercospora eumusae and increased virulence on the banana host.</title>
        <authorList>
            <person name="Chang T.-C."/>
            <person name="Salvucci A."/>
            <person name="Crous P.W."/>
            <person name="Stergiopoulos I."/>
        </authorList>
    </citation>
    <scope>NUCLEOTIDE SEQUENCE [LARGE SCALE GENOMIC DNA]</scope>
    <source>
        <strain evidence="3 4">CBS 116634</strain>
    </source>
</reference>
<keyword evidence="4" id="KW-1185">Reference proteome</keyword>
<comment type="caution">
    <text evidence="3">The sequence shown here is derived from an EMBL/GenBank/DDBJ whole genome shotgun (WGS) entry which is preliminary data.</text>
</comment>
<protein>
    <recommendedName>
        <fullName evidence="2">BOD1/SHG1 domain-containing protein</fullName>
    </recommendedName>
</protein>